<gene>
    <name evidence="1" type="ORF">ACFFHM_21265</name>
</gene>
<reference evidence="1 2" key="1">
    <citation type="submission" date="2024-09" db="EMBL/GenBank/DDBJ databases">
        <authorList>
            <person name="Sun Q."/>
            <person name="Mori K."/>
        </authorList>
    </citation>
    <scope>NUCLEOTIDE SEQUENCE [LARGE SCALE GENOMIC DNA]</scope>
    <source>
        <strain evidence="1 2">NCAIM B.02610</strain>
    </source>
</reference>
<proteinExistence type="predicted"/>
<accession>A0ABV6KLU1</accession>
<sequence>MRYELVCFLQNTYDEKVIITFIKNMDAKSLETLFRYLSLTDFKTKERWIQIYHYTITSG</sequence>
<evidence type="ECO:0000313" key="2">
    <source>
        <dbReference type="Proteomes" id="UP001589838"/>
    </source>
</evidence>
<evidence type="ECO:0000313" key="1">
    <source>
        <dbReference type="EMBL" id="MFC0472948.1"/>
    </source>
</evidence>
<protein>
    <submittedName>
        <fullName evidence="1">Uncharacterized protein</fullName>
    </submittedName>
</protein>
<name>A0ABV6KLU1_9BACI</name>
<dbReference type="Proteomes" id="UP001589838">
    <property type="component" value="Unassembled WGS sequence"/>
</dbReference>
<comment type="caution">
    <text evidence="1">The sequence shown here is derived from an EMBL/GenBank/DDBJ whole genome shotgun (WGS) entry which is preliminary data.</text>
</comment>
<organism evidence="1 2">
    <name type="scientific">Halalkalibacter kiskunsagensis</name>
    <dbReference type="NCBI Taxonomy" id="1548599"/>
    <lineage>
        <taxon>Bacteria</taxon>
        <taxon>Bacillati</taxon>
        <taxon>Bacillota</taxon>
        <taxon>Bacilli</taxon>
        <taxon>Bacillales</taxon>
        <taxon>Bacillaceae</taxon>
        <taxon>Halalkalibacter</taxon>
    </lineage>
</organism>
<keyword evidence="2" id="KW-1185">Reference proteome</keyword>
<dbReference type="RefSeq" id="WP_335961264.1">
    <property type="nucleotide sequence ID" value="NZ_JAXBLX010000015.1"/>
</dbReference>
<dbReference type="EMBL" id="JBHLUX010000090">
    <property type="protein sequence ID" value="MFC0472948.1"/>
    <property type="molecule type" value="Genomic_DNA"/>
</dbReference>